<gene>
    <name evidence="1" type="ORF">SAMN05216249_1462</name>
</gene>
<dbReference type="STRING" id="1120918.SAMN05216249_1462"/>
<name>A0A1I1ASX9_9FIRM</name>
<sequence length="128" mass="14655">NMKAPLCVATLENAYTTHPGMKGCICHSDRGTQYTSDLYREAINKHGIIQSMNSDGGRWHDNARCESMWARMKDELFYTRDIKSTNYTVAELKVMIWDASSVTGIIEGYVPQTKDFLLWLKNNVTMRP</sequence>
<evidence type="ECO:0000313" key="1">
    <source>
        <dbReference type="EMBL" id="SFB40997.1"/>
    </source>
</evidence>
<protein>
    <submittedName>
        <fullName evidence="1">Integrase core domain-containing protein</fullName>
    </submittedName>
</protein>
<dbReference type="InterPro" id="IPR036397">
    <property type="entry name" value="RNaseH_sf"/>
</dbReference>
<dbReference type="AlphaFoldDB" id="A0A1I1ASX9"/>
<dbReference type="Proteomes" id="UP000198838">
    <property type="component" value="Unassembled WGS sequence"/>
</dbReference>
<dbReference type="InterPro" id="IPR012337">
    <property type="entry name" value="RNaseH-like_sf"/>
</dbReference>
<dbReference type="PANTHER" id="PTHR46889">
    <property type="entry name" value="TRANSPOSASE INSF FOR INSERTION SEQUENCE IS3B-RELATED"/>
    <property type="match status" value="1"/>
</dbReference>
<keyword evidence="2" id="KW-1185">Reference proteome</keyword>
<dbReference type="SUPFAM" id="SSF53098">
    <property type="entry name" value="Ribonuclease H-like"/>
    <property type="match status" value="1"/>
</dbReference>
<accession>A0A1I1ASX9</accession>
<dbReference type="InterPro" id="IPR050900">
    <property type="entry name" value="Transposase_IS3/IS150/IS904"/>
</dbReference>
<organism evidence="1 2">
    <name type="scientific">Acetitomaculum ruminis DSM 5522</name>
    <dbReference type="NCBI Taxonomy" id="1120918"/>
    <lineage>
        <taxon>Bacteria</taxon>
        <taxon>Bacillati</taxon>
        <taxon>Bacillota</taxon>
        <taxon>Clostridia</taxon>
        <taxon>Lachnospirales</taxon>
        <taxon>Lachnospiraceae</taxon>
        <taxon>Acetitomaculum</taxon>
    </lineage>
</organism>
<dbReference type="EMBL" id="FOJY01000046">
    <property type="protein sequence ID" value="SFB40997.1"/>
    <property type="molecule type" value="Genomic_DNA"/>
</dbReference>
<feature type="non-terminal residue" evidence="1">
    <location>
        <position position="1"/>
    </location>
</feature>
<dbReference type="GO" id="GO:0003676">
    <property type="term" value="F:nucleic acid binding"/>
    <property type="evidence" value="ECO:0007669"/>
    <property type="project" value="InterPro"/>
</dbReference>
<reference evidence="1 2" key="1">
    <citation type="submission" date="2016-10" db="EMBL/GenBank/DDBJ databases">
        <authorList>
            <person name="de Groot N.N."/>
        </authorList>
    </citation>
    <scope>NUCLEOTIDE SEQUENCE [LARGE SCALE GENOMIC DNA]</scope>
    <source>
        <strain evidence="1 2">DSM 5522</strain>
    </source>
</reference>
<dbReference type="Gene3D" id="3.30.420.10">
    <property type="entry name" value="Ribonuclease H-like superfamily/Ribonuclease H"/>
    <property type="match status" value="1"/>
</dbReference>
<dbReference type="PANTHER" id="PTHR46889:SF4">
    <property type="entry name" value="TRANSPOSASE INSO FOR INSERTION SEQUENCE ELEMENT IS911B-RELATED"/>
    <property type="match status" value="1"/>
</dbReference>
<evidence type="ECO:0000313" key="2">
    <source>
        <dbReference type="Proteomes" id="UP000198838"/>
    </source>
</evidence>
<proteinExistence type="predicted"/>